<sequence length="215" mass="24265">MAVGKSATRRSDRIQQKRNGEQLQVARPGAKQDSMLFKIPAELRNRIYELVLIHDDHIYIERPMNKGPRGYDNVSSSYPPHLLSTSRQVHNEATQIYYGGNAFFSPSLDATLAWISAIGQEKWNMVREIRGSSLVMHVVGALGKIDSVEEGIAARGVPLRDDTFHVRSSPVDGRQIFLNGTEVMARMTDDDWTAYHDRKRMYAERGAGYGPYLGR</sequence>
<name>A0ACC3NDW2_9PEZI</name>
<evidence type="ECO:0000313" key="2">
    <source>
        <dbReference type="Proteomes" id="UP001281147"/>
    </source>
</evidence>
<reference evidence="1" key="1">
    <citation type="submission" date="2023-07" db="EMBL/GenBank/DDBJ databases">
        <title>Black Yeasts Isolated from many extreme environments.</title>
        <authorList>
            <person name="Coleine C."/>
            <person name="Stajich J.E."/>
            <person name="Selbmann L."/>
        </authorList>
    </citation>
    <scope>NUCLEOTIDE SEQUENCE</scope>
    <source>
        <strain evidence="1">CCFEE 5714</strain>
    </source>
</reference>
<keyword evidence="2" id="KW-1185">Reference proteome</keyword>
<protein>
    <submittedName>
        <fullName evidence="1">Uncharacterized protein</fullName>
    </submittedName>
</protein>
<proteinExistence type="predicted"/>
<comment type="caution">
    <text evidence="1">The sequence shown here is derived from an EMBL/GenBank/DDBJ whole genome shotgun (WGS) entry which is preliminary data.</text>
</comment>
<organism evidence="1 2">
    <name type="scientific">Vermiconidia calcicola</name>
    <dbReference type="NCBI Taxonomy" id="1690605"/>
    <lineage>
        <taxon>Eukaryota</taxon>
        <taxon>Fungi</taxon>
        <taxon>Dikarya</taxon>
        <taxon>Ascomycota</taxon>
        <taxon>Pezizomycotina</taxon>
        <taxon>Dothideomycetes</taxon>
        <taxon>Dothideomycetidae</taxon>
        <taxon>Mycosphaerellales</taxon>
        <taxon>Extremaceae</taxon>
        <taxon>Vermiconidia</taxon>
    </lineage>
</organism>
<gene>
    <name evidence="1" type="ORF">LTR37_007418</name>
</gene>
<evidence type="ECO:0000313" key="1">
    <source>
        <dbReference type="EMBL" id="KAK3714928.1"/>
    </source>
</evidence>
<dbReference type="EMBL" id="JAUTXU010000052">
    <property type="protein sequence ID" value="KAK3714928.1"/>
    <property type="molecule type" value="Genomic_DNA"/>
</dbReference>
<dbReference type="Proteomes" id="UP001281147">
    <property type="component" value="Unassembled WGS sequence"/>
</dbReference>
<accession>A0ACC3NDW2</accession>